<dbReference type="HAMAP" id="MF_00141">
    <property type="entry name" value="EF_P"/>
    <property type="match status" value="1"/>
</dbReference>
<reference evidence="12" key="1">
    <citation type="submission" date="2015-06" db="EMBL/GenBank/DDBJ databases">
        <authorList>
            <person name="Bertelli C."/>
        </authorList>
    </citation>
    <scope>NUCLEOTIDE SEQUENCE [LARGE SCALE GENOMIC DNA]</scope>
    <source>
        <strain evidence="12">CRIB-30</strain>
    </source>
</reference>
<organism evidence="11 12">
    <name type="scientific">Estrella lausannensis</name>
    <dbReference type="NCBI Taxonomy" id="483423"/>
    <lineage>
        <taxon>Bacteria</taxon>
        <taxon>Pseudomonadati</taxon>
        <taxon>Chlamydiota</taxon>
        <taxon>Chlamydiia</taxon>
        <taxon>Parachlamydiales</taxon>
        <taxon>Candidatus Criblamydiaceae</taxon>
        <taxon>Estrella</taxon>
    </lineage>
</organism>
<gene>
    <name evidence="8 11" type="primary">efp</name>
    <name evidence="11" type="ORF">ELAC_1942</name>
</gene>
<dbReference type="InterPro" id="IPR020599">
    <property type="entry name" value="Transl_elong_fac_P/YeiP"/>
</dbReference>
<dbReference type="AlphaFoldDB" id="A0A0H5DRE6"/>
<dbReference type="OrthoDB" id="9801844at2"/>
<evidence type="ECO:0000256" key="8">
    <source>
        <dbReference type="HAMAP-Rule" id="MF_00141"/>
    </source>
</evidence>
<name>A0A0H5DRE6_9BACT</name>
<dbReference type="InterPro" id="IPR008991">
    <property type="entry name" value="Translation_prot_SH3-like_sf"/>
</dbReference>
<keyword evidence="4 8" id="KW-0963">Cytoplasm</keyword>
<dbReference type="PROSITE" id="PS01275">
    <property type="entry name" value="EFP"/>
    <property type="match status" value="1"/>
</dbReference>
<dbReference type="PANTHER" id="PTHR30053:SF12">
    <property type="entry name" value="ELONGATION FACTOR P (EF-P) FAMILY PROTEIN"/>
    <property type="match status" value="1"/>
</dbReference>
<dbReference type="InterPro" id="IPR013185">
    <property type="entry name" value="Transl_elong_KOW-like"/>
</dbReference>
<evidence type="ECO:0000259" key="9">
    <source>
        <dbReference type="SMART" id="SM00841"/>
    </source>
</evidence>
<dbReference type="SMART" id="SM01185">
    <property type="entry name" value="EFP"/>
    <property type="match status" value="1"/>
</dbReference>
<comment type="function">
    <text evidence="7 8">Involved in peptide bond synthesis. Stimulates efficient translation and peptide-bond synthesis on native or reconstituted 70S ribosomes in vitro. Probably functions indirectly by altering the affinity of the ribosome for aminoacyl-tRNA, thus increasing their reactivity as acceptors for peptidyl transferase.</text>
</comment>
<dbReference type="InterPro" id="IPR001059">
    <property type="entry name" value="Transl_elong_P/YeiP_cen"/>
</dbReference>
<sequence>MVLSNQVTPGMIISINHKLYRVETSVKVTVPKGTPFIKTKLRDLSSNKTLEKNFKINQHIDDVALIERPISYLYMEGKDYLFLDTKNLDQVLVPAQIVGDAIHFLKEGVELKASYFGDTVFAVELPQFLEIMVSKIEGDEENPVISGGGKVAILETGAKIDVPPFIEVGDIIKVDTKTGEYVQRV</sequence>
<dbReference type="GO" id="GO:0043043">
    <property type="term" value="P:peptide biosynthetic process"/>
    <property type="evidence" value="ECO:0007669"/>
    <property type="project" value="InterPro"/>
</dbReference>
<dbReference type="Gene3D" id="2.40.50.140">
    <property type="entry name" value="Nucleic acid-binding proteins"/>
    <property type="match status" value="2"/>
</dbReference>
<dbReference type="PIRSF" id="PIRSF005901">
    <property type="entry name" value="EF-P"/>
    <property type="match status" value="1"/>
</dbReference>
<evidence type="ECO:0000313" key="12">
    <source>
        <dbReference type="Proteomes" id="UP000220251"/>
    </source>
</evidence>
<dbReference type="EMBL" id="CWGJ01000026">
    <property type="protein sequence ID" value="CRX39266.1"/>
    <property type="molecule type" value="Genomic_DNA"/>
</dbReference>
<evidence type="ECO:0000313" key="11">
    <source>
        <dbReference type="EMBL" id="CRX39266.1"/>
    </source>
</evidence>
<dbReference type="GO" id="GO:0003746">
    <property type="term" value="F:translation elongation factor activity"/>
    <property type="evidence" value="ECO:0007669"/>
    <property type="project" value="UniProtKB-UniRule"/>
</dbReference>
<evidence type="ECO:0000256" key="3">
    <source>
        <dbReference type="ARBA" id="ARBA00009479"/>
    </source>
</evidence>
<dbReference type="InterPro" id="IPR014722">
    <property type="entry name" value="Rib_uL2_dom2"/>
</dbReference>
<keyword evidence="5 8" id="KW-0251">Elongation factor</keyword>
<dbReference type="FunFam" id="2.40.50.140:FF:000004">
    <property type="entry name" value="Elongation factor P"/>
    <property type="match status" value="1"/>
</dbReference>
<dbReference type="SUPFAM" id="SSF50249">
    <property type="entry name" value="Nucleic acid-binding proteins"/>
    <property type="match status" value="2"/>
</dbReference>
<evidence type="ECO:0000259" key="10">
    <source>
        <dbReference type="SMART" id="SM01185"/>
    </source>
</evidence>
<dbReference type="InterPro" id="IPR013852">
    <property type="entry name" value="Transl_elong_P/YeiP_CS"/>
</dbReference>
<keyword evidence="12" id="KW-1185">Reference proteome</keyword>
<evidence type="ECO:0000256" key="6">
    <source>
        <dbReference type="ARBA" id="ARBA00022917"/>
    </source>
</evidence>
<evidence type="ECO:0000256" key="5">
    <source>
        <dbReference type="ARBA" id="ARBA00022768"/>
    </source>
</evidence>
<evidence type="ECO:0000256" key="7">
    <source>
        <dbReference type="ARBA" id="ARBA00025469"/>
    </source>
</evidence>
<dbReference type="InterPro" id="IPR012340">
    <property type="entry name" value="NA-bd_OB-fold"/>
</dbReference>
<keyword evidence="6 8" id="KW-0648">Protein biosynthesis</keyword>
<evidence type="ECO:0000256" key="1">
    <source>
        <dbReference type="ARBA" id="ARBA00004496"/>
    </source>
</evidence>
<dbReference type="RefSeq" id="WP_098039129.1">
    <property type="nucleotide sequence ID" value="NZ_CWGJ01000026.1"/>
</dbReference>
<dbReference type="Pfam" id="PF01132">
    <property type="entry name" value="EFP"/>
    <property type="match status" value="1"/>
</dbReference>
<dbReference type="Proteomes" id="UP000220251">
    <property type="component" value="Unassembled WGS sequence"/>
</dbReference>
<comment type="similarity">
    <text evidence="3 8">Belongs to the elongation factor P family.</text>
</comment>
<accession>A0A0H5DRE6</accession>
<dbReference type="NCBIfam" id="NF001810">
    <property type="entry name" value="PRK00529.1"/>
    <property type="match status" value="1"/>
</dbReference>
<dbReference type="NCBIfam" id="NF009090">
    <property type="entry name" value="PRK12426.1"/>
    <property type="match status" value="1"/>
</dbReference>
<evidence type="ECO:0000256" key="2">
    <source>
        <dbReference type="ARBA" id="ARBA00004815"/>
    </source>
</evidence>
<evidence type="ECO:0000256" key="4">
    <source>
        <dbReference type="ARBA" id="ARBA00022490"/>
    </source>
</evidence>
<feature type="domain" description="Elongation factor P C-terminal" evidence="9">
    <location>
        <begin position="129"/>
        <end position="184"/>
    </location>
</feature>
<dbReference type="Pfam" id="PF09285">
    <property type="entry name" value="Elong-fact-P_C"/>
    <property type="match status" value="1"/>
</dbReference>
<comment type="subcellular location">
    <subcellularLocation>
        <location evidence="1 8">Cytoplasm</location>
    </subcellularLocation>
</comment>
<dbReference type="PANTHER" id="PTHR30053">
    <property type="entry name" value="ELONGATION FACTOR P"/>
    <property type="match status" value="1"/>
</dbReference>
<protein>
    <recommendedName>
        <fullName evidence="8">Elongation factor P</fullName>
        <shortName evidence="8">EF-P</shortName>
    </recommendedName>
</protein>
<dbReference type="UniPathway" id="UPA00345"/>
<dbReference type="InterPro" id="IPR011768">
    <property type="entry name" value="Transl_elongation_fac_P"/>
</dbReference>
<dbReference type="SMART" id="SM00841">
    <property type="entry name" value="Elong-fact-P_C"/>
    <property type="match status" value="1"/>
</dbReference>
<dbReference type="InterPro" id="IPR015365">
    <property type="entry name" value="Elong-fact-P_C"/>
</dbReference>
<dbReference type="SUPFAM" id="SSF50104">
    <property type="entry name" value="Translation proteins SH3-like domain"/>
    <property type="match status" value="1"/>
</dbReference>
<feature type="domain" description="Translation elongation factor P/YeiP central" evidence="10">
    <location>
        <begin position="67"/>
        <end position="121"/>
    </location>
</feature>
<dbReference type="Gene3D" id="2.30.30.30">
    <property type="match status" value="1"/>
</dbReference>
<comment type="pathway">
    <text evidence="2 8">Protein biosynthesis; polypeptide chain elongation.</text>
</comment>
<dbReference type="Pfam" id="PF08207">
    <property type="entry name" value="EFP_N"/>
    <property type="match status" value="1"/>
</dbReference>
<proteinExistence type="inferred from homology"/>
<dbReference type="GO" id="GO:0005829">
    <property type="term" value="C:cytosol"/>
    <property type="evidence" value="ECO:0007669"/>
    <property type="project" value="UniProtKB-ARBA"/>
</dbReference>